<keyword evidence="2" id="KW-1185">Reference proteome</keyword>
<gene>
    <name evidence="1" type="ORF">S-MbCM7_066</name>
</gene>
<dbReference type="Proteomes" id="UP000018808">
    <property type="component" value="Segment"/>
</dbReference>
<evidence type="ECO:0000313" key="2">
    <source>
        <dbReference type="Proteomes" id="UP000018808"/>
    </source>
</evidence>
<sequence>MRKIESNMNAAIKANKNWTNANTSVITADGVSEVRLHGNLIAKVGDDFVTIFDGGWQSNTTKSRLNAIINEFCCAFTDGVFQKNYQWFIRDNKVNHDFVNGYTFCEYA</sequence>
<dbReference type="GeneID" id="18504642"/>
<dbReference type="Pfam" id="PF23790">
    <property type="entry name" value="Kyano_Gp96"/>
    <property type="match status" value="1"/>
</dbReference>
<dbReference type="RefSeq" id="YP_009008200.1">
    <property type="nucleotide sequence ID" value="NC_023587.1"/>
</dbReference>
<dbReference type="InterPro" id="IPR057004">
    <property type="entry name" value="Gp90-like"/>
</dbReference>
<accession>V5UT17</accession>
<dbReference type="KEGG" id="vg:18504642"/>
<evidence type="ECO:0000313" key="1">
    <source>
        <dbReference type="EMBL" id="AHB80480.1"/>
    </source>
</evidence>
<proteinExistence type="predicted"/>
<dbReference type="EMBL" id="KF156338">
    <property type="protein sequence ID" value="AHB80480.1"/>
    <property type="molecule type" value="Genomic_DNA"/>
</dbReference>
<dbReference type="OrthoDB" id="18760at10239"/>
<protein>
    <submittedName>
        <fullName evidence="1">Uncharacterized protein</fullName>
    </submittedName>
</protein>
<name>V5UT17_9CAUD</name>
<reference evidence="1 2" key="1">
    <citation type="journal article" date="2014" name="Nature">
        <title>Viral tagging reveals discrete populations in Synechococcus viral genome sequence space.</title>
        <authorList>
            <person name="Deng L."/>
            <person name="Ignacio Espinoza J.C."/>
            <person name="Gregory A.C."/>
            <person name="Poulos B.T."/>
            <person name="Weitz J.S."/>
            <person name="Hugenholtz P."/>
            <person name="Sullivan M.B."/>
        </authorList>
    </citation>
    <scope>NUCLEOTIDE SEQUENCE [LARGE SCALE GENOMIC DNA]</scope>
</reference>
<organism evidence="1 2">
    <name type="scientific">Synechococcus phage ACG-2014h</name>
    <dbReference type="NCBI Taxonomy" id="1340810"/>
    <lineage>
        <taxon>Viruses</taxon>
        <taxon>Duplodnaviria</taxon>
        <taxon>Heunggongvirae</taxon>
        <taxon>Uroviricota</taxon>
        <taxon>Caudoviricetes</taxon>
        <taxon>Pantevenvirales</taxon>
        <taxon>Kyanoviridae</taxon>
        <taxon>Sedonavirus</taxon>
        <taxon>Sedonavirus tusconh</taxon>
    </lineage>
</organism>